<dbReference type="EMBL" id="JQBL01000012">
    <property type="protein sequence ID" value="KRN50191.1"/>
    <property type="molecule type" value="Genomic_DNA"/>
</dbReference>
<sequence>MREKNMVERFLEQEKLVLGIYGFYYLTLLINGTSLVNRFGFMPVILKINRLACFAFFIIESLYLLYDFYKERKEKQFSIQDIIFSVLLIALVMASLINYKVTGGYQFVMMVLLAIVLSRYPLKHVAGVTAGILLGVGLFIPLLSSFGLIDNYLTFRDADSGVTRFAVGFGYSATVSSIVGFASLYYVYIKKMDLSWKDLMIIEMASLATYFITDTRTYFLMVQLLLVLVVIKKTPFMEWVRPILLWGEKAFVFLFALVPVGTLLMTLCYRLGGIFFRLNDILSRRLSFVYGNIVNNGIHLFGNHMKTYGYDALHYNVSEVFGSNFIDSGYMQLIVERGIIISILMLILISAGLIAFYKREKHHEIFVMFMILMLSCITSGLMSNASLVLVFTLSSLRAFRGKPLLKGAQKIGSCIVLGCVVIMMVVSTIEYHRMNRNVMIIHPDEYTINLKHSFGMEEYYVKDGMLYCKGWYVLDRHGSTPKTKMTVVLRAKKSNLYYKMDTTLSKRDDVNDYYQKRIQNPQSYKYSGFEASLDVSKMIPDTYMTYIYYETGNLKVLDPVEHNIYL</sequence>
<gene>
    <name evidence="2" type="ORF">IV49_GL000320</name>
</gene>
<dbReference type="Proteomes" id="UP000051841">
    <property type="component" value="Unassembled WGS sequence"/>
</dbReference>
<feature type="transmembrane region" description="Helical" evidence="1">
    <location>
        <begin position="210"/>
        <end position="231"/>
    </location>
</feature>
<feature type="transmembrane region" description="Helical" evidence="1">
    <location>
        <begin position="369"/>
        <end position="391"/>
    </location>
</feature>
<evidence type="ECO:0000256" key="1">
    <source>
        <dbReference type="SAM" id="Phobius"/>
    </source>
</evidence>
<keyword evidence="3" id="KW-1185">Reference proteome</keyword>
<feature type="transmembrane region" description="Helical" evidence="1">
    <location>
        <begin position="129"/>
        <end position="149"/>
    </location>
</feature>
<feature type="transmembrane region" description="Helical" evidence="1">
    <location>
        <begin position="78"/>
        <end position="97"/>
    </location>
</feature>
<organism evidence="2 3">
    <name type="scientific">Kandleria vitulina DSM 20405</name>
    <dbReference type="NCBI Taxonomy" id="1410657"/>
    <lineage>
        <taxon>Bacteria</taxon>
        <taxon>Bacillati</taxon>
        <taxon>Bacillota</taxon>
        <taxon>Erysipelotrichia</taxon>
        <taxon>Erysipelotrichales</taxon>
        <taxon>Coprobacillaceae</taxon>
        <taxon>Kandleria</taxon>
    </lineage>
</organism>
<proteinExistence type="predicted"/>
<keyword evidence="1" id="KW-1133">Transmembrane helix</keyword>
<feature type="transmembrane region" description="Helical" evidence="1">
    <location>
        <begin position="169"/>
        <end position="189"/>
    </location>
</feature>
<accession>A0A0R2HB47</accession>
<evidence type="ECO:0000313" key="2">
    <source>
        <dbReference type="EMBL" id="KRN50191.1"/>
    </source>
</evidence>
<feature type="transmembrane region" description="Helical" evidence="1">
    <location>
        <begin position="251"/>
        <end position="276"/>
    </location>
</feature>
<feature type="transmembrane region" description="Helical" evidence="1">
    <location>
        <begin position="338"/>
        <end position="357"/>
    </location>
</feature>
<comment type="caution">
    <text evidence="2">The sequence shown here is derived from an EMBL/GenBank/DDBJ whole genome shotgun (WGS) entry which is preliminary data.</text>
</comment>
<feature type="transmembrane region" description="Helical" evidence="1">
    <location>
        <begin position="16"/>
        <end position="36"/>
    </location>
</feature>
<feature type="transmembrane region" description="Helical" evidence="1">
    <location>
        <begin position="48"/>
        <end position="66"/>
    </location>
</feature>
<name>A0A0R2HB47_9FIRM</name>
<dbReference type="AlphaFoldDB" id="A0A0R2HB47"/>
<feature type="transmembrane region" description="Helical" evidence="1">
    <location>
        <begin position="411"/>
        <end position="429"/>
    </location>
</feature>
<dbReference type="RefSeq" id="WP_031589190.1">
    <property type="nucleotide sequence ID" value="NZ_JNKN01000013.1"/>
</dbReference>
<dbReference type="PATRIC" id="fig|1410657.5.peg.341"/>
<evidence type="ECO:0000313" key="3">
    <source>
        <dbReference type="Proteomes" id="UP000051841"/>
    </source>
</evidence>
<keyword evidence="1" id="KW-0812">Transmembrane</keyword>
<reference evidence="2 3" key="1">
    <citation type="journal article" date="2015" name="Genome Announc.">
        <title>Expanding the biotechnology potential of lactobacilli through comparative genomics of 213 strains and associated genera.</title>
        <authorList>
            <person name="Sun Z."/>
            <person name="Harris H.M."/>
            <person name="McCann A."/>
            <person name="Guo C."/>
            <person name="Argimon S."/>
            <person name="Zhang W."/>
            <person name="Yang X."/>
            <person name="Jeffery I.B."/>
            <person name="Cooney J.C."/>
            <person name="Kagawa T.F."/>
            <person name="Liu W."/>
            <person name="Song Y."/>
            <person name="Salvetti E."/>
            <person name="Wrobel A."/>
            <person name="Rasinkangas P."/>
            <person name="Parkhill J."/>
            <person name="Rea M.C."/>
            <person name="O'Sullivan O."/>
            <person name="Ritari J."/>
            <person name="Douillard F.P."/>
            <person name="Paul Ross R."/>
            <person name="Yang R."/>
            <person name="Briner A.E."/>
            <person name="Felis G.E."/>
            <person name="de Vos W.M."/>
            <person name="Barrangou R."/>
            <person name="Klaenhammer T.R."/>
            <person name="Caufield P.W."/>
            <person name="Cui Y."/>
            <person name="Zhang H."/>
            <person name="O'Toole P.W."/>
        </authorList>
    </citation>
    <scope>NUCLEOTIDE SEQUENCE [LARGE SCALE GENOMIC DNA]</scope>
    <source>
        <strain evidence="2 3">DSM 20405</strain>
    </source>
</reference>
<keyword evidence="1" id="KW-0472">Membrane</keyword>
<protein>
    <submittedName>
        <fullName evidence="2">Uncharacterized protein</fullName>
    </submittedName>
</protein>